<gene>
    <name evidence="1" type="ORF">SAMN04489735_10931</name>
</gene>
<proteinExistence type="predicted"/>
<dbReference type="AlphaFoldDB" id="A0A1G8FW83"/>
<evidence type="ECO:0000313" key="2">
    <source>
        <dbReference type="Proteomes" id="UP000198956"/>
    </source>
</evidence>
<reference evidence="1 2" key="1">
    <citation type="submission" date="2016-10" db="EMBL/GenBank/DDBJ databases">
        <authorList>
            <person name="de Groot N.N."/>
        </authorList>
    </citation>
    <scope>NUCLEOTIDE SEQUENCE [LARGE SCALE GENOMIC DNA]</scope>
    <source>
        <strain evidence="1 2">L 420-91</strain>
    </source>
</reference>
<evidence type="ECO:0000313" key="1">
    <source>
        <dbReference type="EMBL" id="SDH86367.1"/>
    </source>
</evidence>
<feature type="non-terminal residue" evidence="1">
    <location>
        <position position="26"/>
    </location>
</feature>
<protein>
    <submittedName>
        <fullName evidence="1">Uncharacterized protein</fullName>
    </submittedName>
</protein>
<sequence>MTGWGKSSFANRGMAFEQMLDYTNKL</sequence>
<dbReference type="EMBL" id="FNDE01000093">
    <property type="protein sequence ID" value="SDH86367.1"/>
    <property type="molecule type" value="Genomic_DNA"/>
</dbReference>
<dbReference type="Proteomes" id="UP000198956">
    <property type="component" value="Unassembled WGS sequence"/>
</dbReference>
<name>A0A1G8FW83_ANETH</name>
<organism evidence="1 2">
    <name type="scientific">Aneurinibacillus thermoaerophilus</name>
    <dbReference type="NCBI Taxonomy" id="143495"/>
    <lineage>
        <taxon>Bacteria</taxon>
        <taxon>Bacillati</taxon>
        <taxon>Bacillota</taxon>
        <taxon>Bacilli</taxon>
        <taxon>Bacillales</taxon>
        <taxon>Paenibacillaceae</taxon>
        <taxon>Aneurinibacillus group</taxon>
        <taxon>Aneurinibacillus</taxon>
    </lineage>
</organism>
<accession>A0A1G8FW83</accession>